<evidence type="ECO:0000313" key="2">
    <source>
        <dbReference type="Proteomes" id="UP000317374"/>
    </source>
</evidence>
<dbReference type="AlphaFoldDB" id="A0A564IXM1"/>
<organism evidence="1 2">
    <name type="scientific">Klebsiella huaxiensis</name>
    <dbReference type="NCBI Taxonomy" id="2153354"/>
    <lineage>
        <taxon>Bacteria</taxon>
        <taxon>Pseudomonadati</taxon>
        <taxon>Pseudomonadota</taxon>
        <taxon>Gammaproteobacteria</taxon>
        <taxon>Enterobacterales</taxon>
        <taxon>Enterobacteriaceae</taxon>
        <taxon>Klebsiella/Raoultella group</taxon>
        <taxon>Klebsiella</taxon>
    </lineage>
</organism>
<name>A0A564IXM1_9ENTR</name>
<protein>
    <submittedName>
        <fullName evidence="1">Uncharacterized protein</fullName>
    </submittedName>
</protein>
<accession>A0A564IXM1</accession>
<evidence type="ECO:0000313" key="1">
    <source>
        <dbReference type="EMBL" id="VUS50366.1"/>
    </source>
</evidence>
<dbReference type="Proteomes" id="UP000317374">
    <property type="component" value="Unassembled WGS sequence"/>
</dbReference>
<proteinExistence type="predicted"/>
<gene>
    <name evidence="1" type="ORF">SB6422_01051</name>
</gene>
<dbReference type="EMBL" id="CABGGW010000012">
    <property type="protein sequence ID" value="VUS50366.1"/>
    <property type="molecule type" value="Genomic_DNA"/>
</dbReference>
<sequence length="32" mass="3852">MTNRMTNTNIKENIHPFFTDKKRTAEAILFLR</sequence>
<reference evidence="1 2" key="1">
    <citation type="submission" date="2019-07" db="EMBL/GenBank/DDBJ databases">
        <authorList>
            <person name="Brisse S."/>
            <person name="Rodrigues C."/>
            <person name="Thorpe H."/>
        </authorList>
    </citation>
    <scope>NUCLEOTIDE SEQUENCE [LARGE SCALE GENOMIC DNA]</scope>
    <source>
        <strain evidence="1">SB6422</strain>
    </source>
</reference>